<gene>
    <name evidence="2" type="ORF">CALCODRAFT_422753</name>
</gene>
<name>A0A166LBT1_9BASI</name>
<feature type="non-terminal residue" evidence="2">
    <location>
        <position position="91"/>
    </location>
</feature>
<sequence length="91" mass="9881">SIHAAVTDGVTIGHPCCAVHNCHEPLPTIAARYCSTHDHLNHICAVRGCTAPIQPGGRTCNTPDHIQLQEMHEAKGKAMFNLARRLADYSQ</sequence>
<dbReference type="AlphaFoldDB" id="A0A166LBT1"/>
<keyword evidence="3" id="KW-1185">Reference proteome</keyword>
<evidence type="ECO:0000313" key="3">
    <source>
        <dbReference type="Proteomes" id="UP000076842"/>
    </source>
</evidence>
<dbReference type="InterPro" id="IPR040898">
    <property type="entry name" value="CxC6"/>
</dbReference>
<evidence type="ECO:0000259" key="1">
    <source>
        <dbReference type="Pfam" id="PF18721"/>
    </source>
</evidence>
<dbReference type="EMBL" id="KV424340">
    <property type="protein sequence ID" value="KZT46451.1"/>
    <property type="molecule type" value="Genomic_DNA"/>
</dbReference>
<organism evidence="2 3">
    <name type="scientific">Calocera cornea HHB12733</name>
    <dbReference type="NCBI Taxonomy" id="1353952"/>
    <lineage>
        <taxon>Eukaryota</taxon>
        <taxon>Fungi</taxon>
        <taxon>Dikarya</taxon>
        <taxon>Basidiomycota</taxon>
        <taxon>Agaricomycotina</taxon>
        <taxon>Dacrymycetes</taxon>
        <taxon>Dacrymycetales</taxon>
        <taxon>Dacrymycetaceae</taxon>
        <taxon>Calocera</taxon>
    </lineage>
</organism>
<dbReference type="Proteomes" id="UP000076842">
    <property type="component" value="Unassembled WGS sequence"/>
</dbReference>
<evidence type="ECO:0000313" key="2">
    <source>
        <dbReference type="EMBL" id="KZT46451.1"/>
    </source>
</evidence>
<feature type="domain" description="CxC6 like cysteine cluster associated with KDZ" evidence="1">
    <location>
        <begin position="6"/>
        <end position="70"/>
    </location>
</feature>
<dbReference type="OrthoDB" id="3055037at2759"/>
<dbReference type="STRING" id="1353952.A0A166LBT1"/>
<reference evidence="2 3" key="1">
    <citation type="journal article" date="2016" name="Mol. Biol. Evol.">
        <title>Comparative Genomics of Early-Diverging Mushroom-Forming Fungi Provides Insights into the Origins of Lignocellulose Decay Capabilities.</title>
        <authorList>
            <person name="Nagy L.G."/>
            <person name="Riley R."/>
            <person name="Tritt A."/>
            <person name="Adam C."/>
            <person name="Daum C."/>
            <person name="Floudas D."/>
            <person name="Sun H."/>
            <person name="Yadav J.S."/>
            <person name="Pangilinan J."/>
            <person name="Larsson K.H."/>
            <person name="Matsuura K."/>
            <person name="Barry K."/>
            <person name="Labutti K."/>
            <person name="Kuo R."/>
            <person name="Ohm R.A."/>
            <person name="Bhattacharya S.S."/>
            <person name="Shirouzu T."/>
            <person name="Yoshinaga Y."/>
            <person name="Martin F.M."/>
            <person name="Grigoriev I.V."/>
            <person name="Hibbett D.S."/>
        </authorList>
    </citation>
    <scope>NUCLEOTIDE SEQUENCE [LARGE SCALE GENOMIC DNA]</scope>
    <source>
        <strain evidence="2 3">HHB12733</strain>
    </source>
</reference>
<dbReference type="Pfam" id="PF18721">
    <property type="entry name" value="CxC6"/>
    <property type="match status" value="1"/>
</dbReference>
<protein>
    <recommendedName>
        <fullName evidence="1">CxC6 like cysteine cluster associated with KDZ domain-containing protein</fullName>
    </recommendedName>
</protein>
<dbReference type="InParanoid" id="A0A166LBT1"/>
<feature type="non-terminal residue" evidence="2">
    <location>
        <position position="1"/>
    </location>
</feature>
<proteinExistence type="predicted"/>
<accession>A0A166LBT1</accession>